<dbReference type="PANTHER" id="PTHR32552:SF81">
    <property type="entry name" value="TONB-DEPENDENT OUTER MEMBRANE RECEPTOR"/>
    <property type="match status" value="1"/>
</dbReference>
<feature type="signal peptide" evidence="13">
    <location>
        <begin position="1"/>
        <end position="28"/>
    </location>
</feature>
<dbReference type="SUPFAM" id="SSF56935">
    <property type="entry name" value="Porins"/>
    <property type="match status" value="1"/>
</dbReference>
<dbReference type="InterPro" id="IPR036942">
    <property type="entry name" value="Beta-barrel_TonB_sf"/>
</dbReference>
<comment type="similarity">
    <text evidence="11 12">Belongs to the TonB-dependent receptor family.</text>
</comment>
<evidence type="ECO:0000256" key="2">
    <source>
        <dbReference type="ARBA" id="ARBA00022448"/>
    </source>
</evidence>
<evidence type="ECO:0000259" key="14">
    <source>
        <dbReference type="Pfam" id="PF00593"/>
    </source>
</evidence>
<evidence type="ECO:0000256" key="4">
    <source>
        <dbReference type="ARBA" id="ARBA00022496"/>
    </source>
</evidence>
<protein>
    <submittedName>
        <fullName evidence="16">Pesticin receptor</fullName>
    </submittedName>
</protein>
<keyword evidence="7" id="KW-0406">Ion transport</keyword>
<dbReference type="GO" id="GO:0006826">
    <property type="term" value="P:iron ion transport"/>
    <property type="evidence" value="ECO:0007669"/>
    <property type="project" value="UniProtKB-KW"/>
</dbReference>
<keyword evidence="8 12" id="KW-0798">TonB box</keyword>
<keyword evidence="9 11" id="KW-0472">Membrane</keyword>
<dbReference type="Pfam" id="PF07715">
    <property type="entry name" value="Plug"/>
    <property type="match status" value="1"/>
</dbReference>
<dbReference type="EMBL" id="CP047045">
    <property type="protein sequence ID" value="QGZ93869.1"/>
    <property type="molecule type" value="Genomic_DNA"/>
</dbReference>
<dbReference type="GO" id="GO:0009279">
    <property type="term" value="C:cell outer membrane"/>
    <property type="evidence" value="ECO:0007669"/>
    <property type="project" value="UniProtKB-SubCell"/>
</dbReference>
<dbReference type="PROSITE" id="PS52016">
    <property type="entry name" value="TONB_DEPENDENT_REC_3"/>
    <property type="match status" value="1"/>
</dbReference>
<dbReference type="Gene3D" id="2.40.170.20">
    <property type="entry name" value="TonB-dependent receptor, beta-barrel domain"/>
    <property type="match status" value="3"/>
</dbReference>
<keyword evidence="6" id="KW-0408">Iron</keyword>
<dbReference type="Proteomes" id="UP000431269">
    <property type="component" value="Chromosome"/>
</dbReference>
<evidence type="ECO:0000256" key="12">
    <source>
        <dbReference type="RuleBase" id="RU003357"/>
    </source>
</evidence>
<reference evidence="17" key="1">
    <citation type="submission" date="2019-12" db="EMBL/GenBank/DDBJ databases">
        <title>Complete genome of Terracaulis silvestris 0127_4.</title>
        <authorList>
            <person name="Vieira S."/>
            <person name="Riedel T."/>
            <person name="Sproer C."/>
            <person name="Pascual J."/>
            <person name="Boedeker C."/>
            <person name="Overmann J."/>
        </authorList>
    </citation>
    <scope>NUCLEOTIDE SEQUENCE [LARGE SCALE GENOMIC DNA]</scope>
    <source>
        <strain evidence="17">0127_4</strain>
    </source>
</reference>
<evidence type="ECO:0000256" key="6">
    <source>
        <dbReference type="ARBA" id="ARBA00023004"/>
    </source>
</evidence>
<feature type="domain" description="TonB-dependent receptor plug" evidence="15">
    <location>
        <begin position="50"/>
        <end position="158"/>
    </location>
</feature>
<feature type="chain" id="PRO_5026006051" evidence="13">
    <location>
        <begin position="29"/>
        <end position="915"/>
    </location>
</feature>
<evidence type="ECO:0000256" key="10">
    <source>
        <dbReference type="ARBA" id="ARBA00023237"/>
    </source>
</evidence>
<evidence type="ECO:0000256" key="1">
    <source>
        <dbReference type="ARBA" id="ARBA00004571"/>
    </source>
</evidence>
<dbReference type="InterPro" id="IPR039426">
    <property type="entry name" value="TonB-dep_rcpt-like"/>
</dbReference>
<dbReference type="PANTHER" id="PTHR32552">
    <property type="entry name" value="FERRICHROME IRON RECEPTOR-RELATED"/>
    <property type="match status" value="1"/>
</dbReference>
<keyword evidence="13" id="KW-0732">Signal</keyword>
<feature type="domain" description="TonB-dependent receptor-like beta-barrel" evidence="14">
    <location>
        <begin position="365"/>
        <end position="879"/>
    </location>
</feature>
<gene>
    <name evidence="16" type="primary">fyuA_10</name>
    <name evidence="16" type="ORF">DSM104635_00683</name>
</gene>
<keyword evidence="17" id="KW-1185">Reference proteome</keyword>
<dbReference type="InterPro" id="IPR000531">
    <property type="entry name" value="Beta-barrel_TonB"/>
</dbReference>
<evidence type="ECO:0000256" key="9">
    <source>
        <dbReference type="ARBA" id="ARBA00023136"/>
    </source>
</evidence>
<dbReference type="RefSeq" id="WP_158764855.1">
    <property type="nucleotide sequence ID" value="NZ_CP047045.1"/>
</dbReference>
<dbReference type="AlphaFoldDB" id="A0A6I6MHI1"/>
<proteinExistence type="inferred from homology"/>
<evidence type="ECO:0000313" key="16">
    <source>
        <dbReference type="EMBL" id="QGZ93869.1"/>
    </source>
</evidence>
<keyword evidence="5 11" id="KW-0812">Transmembrane</keyword>
<sequence length="915" mass="96473">MKSKSKLGWILRAGASLVAIGAATPAFAQEADDGVSDEIVVTATGRSAAIQDVPIAVTALSGDQMEASGVEDLRDITQLAPSFSMDTGQSLASTTARVRGIGTGGDNVGFEAAVGIFIDGVYRARAGAALSDLPELERVEVLRGPQGTLFGRNTSAGALSVITAGPDWEPGMMVEGDAGLDDLGGGSLRAMVNIPLTDTFAFRVDGSVRDRDGYVTDIISGDDINDVSRSTARAQALWDISPEASLRVIVDASESNEVCCGITPLVYGSTNAAVAGISGAVIGNTGSPAINVEERFMSVTPALPGLPLGTTFLPFPSGGGGFGVTGLRSFPIQPGGPARNYGDASEDAGISAQLDWEFGGVSMTSISAYRDWEQNRNQDIDFHSADIAYRYGDVVGAKNLTQELRFNGEFGRVNWLAGLFYSDEETTNLSNIQVGAHATAYVNLNSIGATADVDPGPGVVPAFAFAPNGCELYDSTAGDVDGVSDPIPSLFYCASGGGGILNPLNGAYLAGNVNGQGQQGDRWQTNTTSVSAFTHNEISLSERLTWTIGARLTNEDKEIRADLSSTSSSCDALQALEVASDPAVPGPGGIVAALQVSSLNPLMNLACNPAVNPISNGTWEGDQNEQEWSGTTSLAYDLNEDAMIYAGYSRGYKAGGFNMDRQGFAVTPALVDPTQLNIYQTQFDPEFTDAYEIGLKTTILGGSTTFNVSGFYQQIHDYQLNAYNGFNFITQNVSELISQGVELEVTSRPTEGLFLTGGVTYNDVYYDSDESFNPLTLAANCPGGTPCAADPNSIVAGDPLSFAPEWSVTGGVSYTVPVGGSLQAVFYLDGRWVSEHRTQTLGRDPLGRTDNDAFALYNGRITLGSPDERWAVEFWGQNLLDETYYVGSFSPPLQNSYVVYPNAPATYGVAVRLQF</sequence>
<dbReference type="Pfam" id="PF00593">
    <property type="entry name" value="TonB_dep_Rec_b-barrel"/>
    <property type="match status" value="1"/>
</dbReference>
<organism evidence="16 17">
    <name type="scientific">Terricaulis silvestris</name>
    <dbReference type="NCBI Taxonomy" id="2686094"/>
    <lineage>
        <taxon>Bacteria</taxon>
        <taxon>Pseudomonadati</taxon>
        <taxon>Pseudomonadota</taxon>
        <taxon>Alphaproteobacteria</taxon>
        <taxon>Caulobacterales</taxon>
        <taxon>Caulobacteraceae</taxon>
        <taxon>Terricaulis</taxon>
    </lineage>
</organism>
<comment type="subcellular location">
    <subcellularLocation>
        <location evidence="1 11">Cell outer membrane</location>
        <topology evidence="1 11">Multi-pass membrane protein</topology>
    </subcellularLocation>
</comment>
<name>A0A6I6MHI1_9CAUL</name>
<keyword evidence="16" id="KW-0675">Receptor</keyword>
<dbReference type="KEGG" id="tsv:DSM104635_00683"/>
<keyword evidence="2 11" id="KW-0813">Transport</keyword>
<evidence type="ECO:0000313" key="17">
    <source>
        <dbReference type="Proteomes" id="UP000431269"/>
    </source>
</evidence>
<keyword evidence="3 11" id="KW-1134">Transmembrane beta strand</keyword>
<evidence type="ECO:0000256" key="13">
    <source>
        <dbReference type="SAM" id="SignalP"/>
    </source>
</evidence>
<evidence type="ECO:0000256" key="7">
    <source>
        <dbReference type="ARBA" id="ARBA00023065"/>
    </source>
</evidence>
<evidence type="ECO:0000256" key="3">
    <source>
        <dbReference type="ARBA" id="ARBA00022452"/>
    </source>
</evidence>
<evidence type="ECO:0000256" key="8">
    <source>
        <dbReference type="ARBA" id="ARBA00023077"/>
    </source>
</evidence>
<evidence type="ECO:0000256" key="5">
    <source>
        <dbReference type="ARBA" id="ARBA00022692"/>
    </source>
</evidence>
<keyword evidence="10 11" id="KW-0998">Cell outer membrane</keyword>
<evidence type="ECO:0000256" key="11">
    <source>
        <dbReference type="PROSITE-ProRule" id="PRU01360"/>
    </source>
</evidence>
<keyword evidence="4" id="KW-0410">Iron transport</keyword>
<evidence type="ECO:0000259" key="15">
    <source>
        <dbReference type="Pfam" id="PF07715"/>
    </source>
</evidence>
<accession>A0A6I6MHI1</accession>
<dbReference type="InterPro" id="IPR012910">
    <property type="entry name" value="Plug_dom"/>
</dbReference>